<feature type="transmembrane region" description="Helical" evidence="3">
    <location>
        <begin position="68"/>
        <end position="87"/>
    </location>
</feature>
<dbReference type="EMBL" id="FLUM01000001">
    <property type="protein sequence ID" value="SBV96721.1"/>
    <property type="molecule type" value="Genomic_DNA"/>
</dbReference>
<dbReference type="GO" id="GO:0008654">
    <property type="term" value="P:phospholipid biosynthetic process"/>
    <property type="evidence" value="ECO:0007669"/>
    <property type="project" value="InterPro"/>
</dbReference>
<keyword evidence="1 2" id="KW-0808">Transferase</keyword>
<dbReference type="AlphaFoldDB" id="A0A212JBC4"/>
<dbReference type="InterPro" id="IPR000462">
    <property type="entry name" value="CDP-OH_P_trans"/>
</dbReference>
<evidence type="ECO:0008006" key="5">
    <source>
        <dbReference type="Google" id="ProtNLM"/>
    </source>
</evidence>
<organism evidence="4">
    <name type="scientific">uncultured Dysgonomonas sp</name>
    <dbReference type="NCBI Taxonomy" id="206096"/>
    <lineage>
        <taxon>Bacteria</taxon>
        <taxon>Pseudomonadati</taxon>
        <taxon>Bacteroidota</taxon>
        <taxon>Bacteroidia</taxon>
        <taxon>Bacteroidales</taxon>
        <taxon>Dysgonomonadaceae</taxon>
        <taxon>Dysgonomonas</taxon>
        <taxon>environmental samples</taxon>
    </lineage>
</organism>
<evidence type="ECO:0000256" key="2">
    <source>
        <dbReference type="RuleBase" id="RU003750"/>
    </source>
</evidence>
<dbReference type="InterPro" id="IPR043130">
    <property type="entry name" value="CDP-OH_PTrfase_TM_dom"/>
</dbReference>
<dbReference type="InterPro" id="IPR048254">
    <property type="entry name" value="CDP_ALCOHOL_P_TRANSF_CS"/>
</dbReference>
<sequence>MKARDIAQQIIYKIIDPLVRGMVKIGITPNFITATGLILNVVACIIFICGAMRGKVFFGHTYGHAGDLSFVGWGGFVILFAGLFDMMDGQVARVGKMSSRYGALFDSVLDRYSELVVLFGICYYLILQGYFFSSLFAFIALIGSMMVSYVRARAEGLGIECKGGFMQRPERVVTIALGCILCGLFGYFFPDYRVAVPHKESIPLFEPILIMVVPIAFVAIFSNITAINRLRHCKRVLQEQDRKDKAGE</sequence>
<evidence type="ECO:0000313" key="4">
    <source>
        <dbReference type="EMBL" id="SBV96721.1"/>
    </source>
</evidence>
<dbReference type="RefSeq" id="WP_296939951.1">
    <property type="nucleotide sequence ID" value="NZ_LT599032.1"/>
</dbReference>
<dbReference type="Gene3D" id="1.20.120.1760">
    <property type="match status" value="1"/>
</dbReference>
<dbReference type="PROSITE" id="PS00379">
    <property type="entry name" value="CDP_ALCOHOL_P_TRANSF"/>
    <property type="match status" value="1"/>
</dbReference>
<evidence type="ECO:0000256" key="1">
    <source>
        <dbReference type="ARBA" id="ARBA00022679"/>
    </source>
</evidence>
<name>A0A212JBC4_9BACT</name>
<gene>
    <name evidence="4" type="ORF">KL86DYS1_11719</name>
</gene>
<feature type="transmembrane region" description="Helical" evidence="3">
    <location>
        <begin position="171"/>
        <end position="188"/>
    </location>
</feature>
<dbReference type="GO" id="GO:0016020">
    <property type="term" value="C:membrane"/>
    <property type="evidence" value="ECO:0007669"/>
    <property type="project" value="InterPro"/>
</dbReference>
<dbReference type="GO" id="GO:0016780">
    <property type="term" value="F:phosphotransferase activity, for other substituted phosphate groups"/>
    <property type="evidence" value="ECO:0007669"/>
    <property type="project" value="InterPro"/>
</dbReference>
<dbReference type="Pfam" id="PF01066">
    <property type="entry name" value="CDP-OH_P_transf"/>
    <property type="match status" value="1"/>
</dbReference>
<reference evidence="4" key="1">
    <citation type="submission" date="2016-04" db="EMBL/GenBank/DDBJ databases">
        <authorList>
            <person name="Evans L.H."/>
            <person name="Alamgir A."/>
            <person name="Owens N."/>
            <person name="Weber N.D."/>
            <person name="Virtaneva K."/>
            <person name="Barbian K."/>
            <person name="Babar A."/>
            <person name="Rosenke K."/>
        </authorList>
    </citation>
    <scope>NUCLEOTIDE SEQUENCE</scope>
    <source>
        <strain evidence="4">86-1</strain>
    </source>
</reference>
<accession>A0A212JBC4</accession>
<feature type="transmembrane region" description="Helical" evidence="3">
    <location>
        <begin position="21"/>
        <end position="48"/>
    </location>
</feature>
<protein>
    <recommendedName>
        <fullName evidence="5">CDP-diacylglycerol--inositol 3-phosphatidyltransferase</fullName>
    </recommendedName>
</protein>
<feature type="transmembrane region" description="Helical" evidence="3">
    <location>
        <begin position="132"/>
        <end position="150"/>
    </location>
</feature>
<comment type="similarity">
    <text evidence="2">Belongs to the CDP-alcohol phosphatidyltransferase class-I family.</text>
</comment>
<feature type="transmembrane region" description="Helical" evidence="3">
    <location>
        <begin position="208"/>
        <end position="227"/>
    </location>
</feature>
<feature type="transmembrane region" description="Helical" evidence="3">
    <location>
        <begin position="108"/>
        <end position="126"/>
    </location>
</feature>
<keyword evidence="3" id="KW-1133">Transmembrane helix</keyword>
<proteinExistence type="inferred from homology"/>
<evidence type="ECO:0000256" key="3">
    <source>
        <dbReference type="SAM" id="Phobius"/>
    </source>
</evidence>
<keyword evidence="3" id="KW-0472">Membrane</keyword>
<keyword evidence="3" id="KW-0812">Transmembrane</keyword>